<gene>
    <name evidence="1" type="ORF">MILVUS5_LOCUS16485</name>
</gene>
<reference evidence="1" key="1">
    <citation type="submission" date="2023-10" db="EMBL/GenBank/DDBJ databases">
        <authorList>
            <person name="Rodriguez Cubillos JULIANA M."/>
            <person name="De Vega J."/>
        </authorList>
    </citation>
    <scope>NUCLEOTIDE SEQUENCE</scope>
</reference>
<keyword evidence="2" id="KW-1185">Reference proteome</keyword>
<proteinExistence type="predicted"/>
<name>A0ACB0JSK0_TRIPR</name>
<sequence length="91" mass="10659">MKYSQPKKICFAFLVKVFHPCIQHMVLSQRSDTKNTRLIGRKQKLICLLLICFVFSGHPFELILLTIVFNYDENVANEPVFLFSDTGFRFL</sequence>
<organism evidence="1 2">
    <name type="scientific">Trifolium pratense</name>
    <name type="common">Red clover</name>
    <dbReference type="NCBI Taxonomy" id="57577"/>
    <lineage>
        <taxon>Eukaryota</taxon>
        <taxon>Viridiplantae</taxon>
        <taxon>Streptophyta</taxon>
        <taxon>Embryophyta</taxon>
        <taxon>Tracheophyta</taxon>
        <taxon>Spermatophyta</taxon>
        <taxon>Magnoliopsida</taxon>
        <taxon>eudicotyledons</taxon>
        <taxon>Gunneridae</taxon>
        <taxon>Pentapetalae</taxon>
        <taxon>rosids</taxon>
        <taxon>fabids</taxon>
        <taxon>Fabales</taxon>
        <taxon>Fabaceae</taxon>
        <taxon>Papilionoideae</taxon>
        <taxon>50 kb inversion clade</taxon>
        <taxon>NPAAA clade</taxon>
        <taxon>Hologalegina</taxon>
        <taxon>IRL clade</taxon>
        <taxon>Trifolieae</taxon>
        <taxon>Trifolium</taxon>
    </lineage>
</organism>
<accession>A0ACB0JSK0</accession>
<evidence type="ECO:0000313" key="2">
    <source>
        <dbReference type="Proteomes" id="UP001177021"/>
    </source>
</evidence>
<protein>
    <submittedName>
        <fullName evidence="1">Uncharacterized protein</fullName>
    </submittedName>
</protein>
<dbReference type="Proteomes" id="UP001177021">
    <property type="component" value="Unassembled WGS sequence"/>
</dbReference>
<dbReference type="EMBL" id="CASHSV030000109">
    <property type="protein sequence ID" value="CAJ2648082.1"/>
    <property type="molecule type" value="Genomic_DNA"/>
</dbReference>
<evidence type="ECO:0000313" key="1">
    <source>
        <dbReference type="EMBL" id="CAJ2648082.1"/>
    </source>
</evidence>
<comment type="caution">
    <text evidence="1">The sequence shown here is derived from an EMBL/GenBank/DDBJ whole genome shotgun (WGS) entry which is preliminary data.</text>
</comment>